<dbReference type="OrthoDB" id="3215534at2759"/>
<dbReference type="KEGG" id="gtr:GLOTRDRAFT_37710"/>
<keyword evidence="2" id="KW-1185">Reference proteome</keyword>
<dbReference type="eggNOG" id="ENOG502SSNS">
    <property type="taxonomic scope" value="Eukaryota"/>
</dbReference>
<protein>
    <submittedName>
        <fullName evidence="1">Uncharacterized protein</fullName>
    </submittedName>
</protein>
<reference evidence="1 2" key="1">
    <citation type="journal article" date="2012" name="Science">
        <title>The Paleozoic origin of enzymatic lignin decomposition reconstructed from 31 fungal genomes.</title>
        <authorList>
            <person name="Floudas D."/>
            <person name="Binder M."/>
            <person name="Riley R."/>
            <person name="Barry K."/>
            <person name="Blanchette R.A."/>
            <person name="Henrissat B."/>
            <person name="Martinez A.T."/>
            <person name="Otillar R."/>
            <person name="Spatafora J.W."/>
            <person name="Yadav J.S."/>
            <person name="Aerts A."/>
            <person name="Benoit I."/>
            <person name="Boyd A."/>
            <person name="Carlson A."/>
            <person name="Copeland A."/>
            <person name="Coutinho P.M."/>
            <person name="de Vries R.P."/>
            <person name="Ferreira P."/>
            <person name="Findley K."/>
            <person name="Foster B."/>
            <person name="Gaskell J."/>
            <person name="Glotzer D."/>
            <person name="Gorecki P."/>
            <person name="Heitman J."/>
            <person name="Hesse C."/>
            <person name="Hori C."/>
            <person name="Igarashi K."/>
            <person name="Jurgens J.A."/>
            <person name="Kallen N."/>
            <person name="Kersten P."/>
            <person name="Kohler A."/>
            <person name="Kuees U."/>
            <person name="Kumar T.K.A."/>
            <person name="Kuo A."/>
            <person name="LaButti K."/>
            <person name="Larrondo L.F."/>
            <person name="Lindquist E."/>
            <person name="Ling A."/>
            <person name="Lombard V."/>
            <person name="Lucas S."/>
            <person name="Lundell T."/>
            <person name="Martin R."/>
            <person name="McLaughlin D.J."/>
            <person name="Morgenstern I."/>
            <person name="Morin E."/>
            <person name="Murat C."/>
            <person name="Nagy L.G."/>
            <person name="Nolan M."/>
            <person name="Ohm R.A."/>
            <person name="Patyshakuliyeva A."/>
            <person name="Rokas A."/>
            <person name="Ruiz-Duenas F.J."/>
            <person name="Sabat G."/>
            <person name="Salamov A."/>
            <person name="Samejima M."/>
            <person name="Schmutz J."/>
            <person name="Slot J.C."/>
            <person name="St John F."/>
            <person name="Stenlid J."/>
            <person name="Sun H."/>
            <person name="Sun S."/>
            <person name="Syed K."/>
            <person name="Tsang A."/>
            <person name="Wiebenga A."/>
            <person name="Young D."/>
            <person name="Pisabarro A."/>
            <person name="Eastwood D.C."/>
            <person name="Martin F."/>
            <person name="Cullen D."/>
            <person name="Grigoriev I.V."/>
            <person name="Hibbett D.S."/>
        </authorList>
    </citation>
    <scope>NUCLEOTIDE SEQUENCE [LARGE SCALE GENOMIC DNA]</scope>
    <source>
        <strain evidence="1 2">ATCC 11539</strain>
    </source>
</reference>
<dbReference type="HOGENOM" id="CLU_168436_0_0_1"/>
<dbReference type="OMA" id="YWANAED"/>
<dbReference type="Proteomes" id="UP000030669">
    <property type="component" value="Unassembled WGS sequence"/>
</dbReference>
<accession>S7RW97</accession>
<evidence type="ECO:0000313" key="1">
    <source>
        <dbReference type="EMBL" id="EPQ57574.1"/>
    </source>
</evidence>
<dbReference type="GeneID" id="19305790"/>
<dbReference type="EMBL" id="KB469299">
    <property type="protein sequence ID" value="EPQ57574.1"/>
    <property type="molecule type" value="Genomic_DNA"/>
</dbReference>
<name>S7RW97_GLOTA</name>
<gene>
    <name evidence="1" type="ORF">GLOTRDRAFT_37710</name>
</gene>
<dbReference type="AlphaFoldDB" id="S7RW97"/>
<evidence type="ECO:0000313" key="2">
    <source>
        <dbReference type="Proteomes" id="UP000030669"/>
    </source>
</evidence>
<organism evidence="1 2">
    <name type="scientific">Gloeophyllum trabeum (strain ATCC 11539 / FP-39264 / Madison 617)</name>
    <name type="common">Brown rot fungus</name>
    <dbReference type="NCBI Taxonomy" id="670483"/>
    <lineage>
        <taxon>Eukaryota</taxon>
        <taxon>Fungi</taxon>
        <taxon>Dikarya</taxon>
        <taxon>Basidiomycota</taxon>
        <taxon>Agaricomycotina</taxon>
        <taxon>Agaricomycetes</taxon>
        <taxon>Gloeophyllales</taxon>
        <taxon>Gloeophyllaceae</taxon>
        <taxon>Gloeophyllum</taxon>
    </lineage>
</organism>
<proteinExistence type="predicted"/>
<dbReference type="RefSeq" id="XP_007863898.1">
    <property type="nucleotide sequence ID" value="XM_007865707.1"/>
</dbReference>
<sequence>MVTLLIEDLRSGHRDPQIAEVQVHLRPHDDPEHGFWANAREISEQLQAGPSRIDGPARVFSLRGKYRQFFLRVSPDNQDLMASANLAVEKDRSLEVFVEDVSLQSTICFANDWD</sequence>